<dbReference type="RefSeq" id="WP_157063125.1">
    <property type="nucleotide sequence ID" value="NZ_LNZC01000007.1"/>
</dbReference>
<dbReference type="Proteomes" id="UP000054662">
    <property type="component" value="Unassembled WGS sequence"/>
</dbReference>
<dbReference type="STRING" id="45076.Lwor_0836"/>
<protein>
    <submittedName>
        <fullName evidence="2">Uncharacterized protein</fullName>
    </submittedName>
</protein>
<organism evidence="2 3">
    <name type="scientific">Legionella worsleiensis</name>
    <dbReference type="NCBI Taxonomy" id="45076"/>
    <lineage>
        <taxon>Bacteria</taxon>
        <taxon>Pseudomonadati</taxon>
        <taxon>Pseudomonadota</taxon>
        <taxon>Gammaproteobacteria</taxon>
        <taxon>Legionellales</taxon>
        <taxon>Legionellaceae</taxon>
        <taxon>Legionella</taxon>
    </lineage>
</organism>
<feature type="non-terminal residue" evidence="2">
    <location>
        <position position="178"/>
    </location>
</feature>
<name>A0A0W1AIM1_9GAMM</name>
<evidence type="ECO:0000313" key="2">
    <source>
        <dbReference type="EMBL" id="KTD81158.1"/>
    </source>
</evidence>
<feature type="region of interest" description="Disordered" evidence="1">
    <location>
        <begin position="48"/>
        <end position="88"/>
    </location>
</feature>
<comment type="caution">
    <text evidence="2">The sequence shown here is derived from an EMBL/GenBank/DDBJ whole genome shotgun (WGS) entry which is preliminary data.</text>
</comment>
<sequence>MPFNLDHQILEEAQQKQSTHNHVTSNAAALLAIRLAGTYFLQEHNARSSSQAASSSSVTAASSSSSTEEHSSMTLGISQSSAGREKMRRIRARYERRAKSSVLEPSTRGWLSTILDNNILNKEIDRVTLVEEHEGKRVSTVWYLPLPEVFSLVLCALMDKHEQAWPVPPGSTATKERL</sequence>
<feature type="compositionally biased region" description="Low complexity" evidence="1">
    <location>
        <begin position="48"/>
        <end position="66"/>
    </location>
</feature>
<accession>A0A0W1AIM1</accession>
<evidence type="ECO:0000313" key="3">
    <source>
        <dbReference type="Proteomes" id="UP000054662"/>
    </source>
</evidence>
<dbReference type="AlphaFoldDB" id="A0A0W1AIM1"/>
<proteinExistence type="predicted"/>
<reference evidence="2 3" key="1">
    <citation type="submission" date="2015-11" db="EMBL/GenBank/DDBJ databases">
        <title>Genomic analysis of 38 Legionella species identifies large and diverse effector repertoires.</title>
        <authorList>
            <person name="Burstein D."/>
            <person name="Amaro F."/>
            <person name="Zusman T."/>
            <person name="Lifshitz Z."/>
            <person name="Cohen O."/>
            <person name="Gilbert J.A."/>
            <person name="Pupko T."/>
            <person name="Shuman H.A."/>
            <person name="Segal G."/>
        </authorList>
    </citation>
    <scope>NUCLEOTIDE SEQUENCE [LARGE SCALE GENOMIC DNA]</scope>
    <source>
        <strain evidence="2 3">ATCC 49508</strain>
    </source>
</reference>
<gene>
    <name evidence="2" type="ORF">Lwor_0836</name>
</gene>
<dbReference type="EMBL" id="LNZC01000007">
    <property type="protein sequence ID" value="KTD81158.1"/>
    <property type="molecule type" value="Genomic_DNA"/>
</dbReference>
<keyword evidence="3" id="KW-1185">Reference proteome</keyword>
<feature type="compositionally biased region" description="Polar residues" evidence="1">
    <location>
        <begin position="73"/>
        <end position="82"/>
    </location>
</feature>
<evidence type="ECO:0000256" key="1">
    <source>
        <dbReference type="SAM" id="MobiDB-lite"/>
    </source>
</evidence>